<reference evidence="1" key="1">
    <citation type="journal article" date="2022" name="bioRxiv">
        <title>Sequencing and chromosome-scale assembly of the giantPleurodeles waltlgenome.</title>
        <authorList>
            <person name="Brown T."/>
            <person name="Elewa A."/>
            <person name="Iarovenko S."/>
            <person name="Subramanian E."/>
            <person name="Araus A.J."/>
            <person name="Petzold A."/>
            <person name="Susuki M."/>
            <person name="Suzuki K.-i.T."/>
            <person name="Hayashi T."/>
            <person name="Toyoda A."/>
            <person name="Oliveira C."/>
            <person name="Osipova E."/>
            <person name="Leigh N.D."/>
            <person name="Simon A."/>
            <person name="Yun M.H."/>
        </authorList>
    </citation>
    <scope>NUCLEOTIDE SEQUENCE</scope>
    <source>
        <strain evidence="1">20211129_DDA</strain>
        <tissue evidence="1">Liver</tissue>
    </source>
</reference>
<dbReference type="AlphaFoldDB" id="A0AAV7U1R6"/>
<accession>A0AAV7U1R6</accession>
<evidence type="ECO:0000313" key="2">
    <source>
        <dbReference type="Proteomes" id="UP001066276"/>
    </source>
</evidence>
<dbReference type="Proteomes" id="UP001066276">
    <property type="component" value="Chromosome 3_2"/>
</dbReference>
<proteinExistence type="predicted"/>
<gene>
    <name evidence="1" type="ORF">NDU88_007007</name>
</gene>
<protein>
    <submittedName>
        <fullName evidence="1">Uncharacterized protein</fullName>
    </submittedName>
</protein>
<evidence type="ECO:0000313" key="1">
    <source>
        <dbReference type="EMBL" id="KAJ1181808.1"/>
    </source>
</evidence>
<keyword evidence="2" id="KW-1185">Reference proteome</keyword>
<organism evidence="1 2">
    <name type="scientific">Pleurodeles waltl</name>
    <name type="common">Iberian ribbed newt</name>
    <dbReference type="NCBI Taxonomy" id="8319"/>
    <lineage>
        <taxon>Eukaryota</taxon>
        <taxon>Metazoa</taxon>
        <taxon>Chordata</taxon>
        <taxon>Craniata</taxon>
        <taxon>Vertebrata</taxon>
        <taxon>Euteleostomi</taxon>
        <taxon>Amphibia</taxon>
        <taxon>Batrachia</taxon>
        <taxon>Caudata</taxon>
        <taxon>Salamandroidea</taxon>
        <taxon>Salamandridae</taxon>
        <taxon>Pleurodelinae</taxon>
        <taxon>Pleurodeles</taxon>
    </lineage>
</organism>
<name>A0AAV7U1R6_PLEWA</name>
<sequence length="86" mass="10329">MAWAREPAARCRPCRNLPDRPQLQLASNQNFSLRPDVCMERPIRKKWRKKAQKRKECFWILPNSVQKIQNHSMKMANTFMMGRWVS</sequence>
<comment type="caution">
    <text evidence="1">The sequence shown here is derived from an EMBL/GenBank/DDBJ whole genome shotgun (WGS) entry which is preliminary data.</text>
</comment>
<dbReference type="EMBL" id="JANPWB010000006">
    <property type="protein sequence ID" value="KAJ1181808.1"/>
    <property type="molecule type" value="Genomic_DNA"/>
</dbReference>